<sequence length="52" mass="5435">MNKLTTLLTAIVLAASANVALAMNGQADRFNEARSFPDKTVEVAPSAGSQSR</sequence>
<gene>
    <name evidence="2" type="ORF">YBY_01830</name>
</gene>
<keyword evidence="1" id="KW-0732">Signal</keyword>
<proteinExistence type="predicted"/>
<evidence type="ECO:0000313" key="2">
    <source>
        <dbReference type="EMBL" id="BBJ02335.1"/>
    </source>
</evidence>
<dbReference type="AlphaFoldDB" id="A0A455W715"/>
<reference evidence="2" key="1">
    <citation type="submission" date="2019-03" db="EMBL/GenBank/DDBJ databases">
        <title>Whole genome analysis of nitrate-reducing bacteria Marinobacter hydrocarbonoclasticus YB03.</title>
        <authorList>
            <person name="Azam A.H."/>
            <person name="Yuk S.R."/>
            <person name="Kamarisima K."/>
            <person name="Miyanaga K."/>
            <person name="Tanji Y."/>
        </authorList>
    </citation>
    <scope>NUCLEOTIDE SEQUENCE</scope>
    <source>
        <strain evidence="2">YB03</strain>
    </source>
</reference>
<accession>A0A455W715</accession>
<evidence type="ECO:0000256" key="1">
    <source>
        <dbReference type="SAM" id="SignalP"/>
    </source>
</evidence>
<name>A0A455W715_MARNT</name>
<feature type="signal peptide" evidence="1">
    <location>
        <begin position="1"/>
        <end position="22"/>
    </location>
</feature>
<dbReference type="EMBL" id="AP019537">
    <property type="protein sequence ID" value="BBJ02335.1"/>
    <property type="molecule type" value="Genomic_DNA"/>
</dbReference>
<organism evidence="2">
    <name type="scientific">Marinobacter nauticus</name>
    <name type="common">Marinobacter hydrocarbonoclasticus</name>
    <name type="synonym">Marinobacter aquaeolei</name>
    <dbReference type="NCBI Taxonomy" id="2743"/>
    <lineage>
        <taxon>Bacteria</taxon>
        <taxon>Pseudomonadati</taxon>
        <taxon>Pseudomonadota</taxon>
        <taxon>Gammaproteobacteria</taxon>
        <taxon>Pseudomonadales</taxon>
        <taxon>Marinobacteraceae</taxon>
        <taxon>Marinobacter</taxon>
    </lineage>
</organism>
<protein>
    <submittedName>
        <fullName evidence="2">Uncharacterized protein</fullName>
    </submittedName>
</protein>
<feature type="chain" id="PRO_5019736575" evidence="1">
    <location>
        <begin position="23"/>
        <end position="52"/>
    </location>
</feature>